<dbReference type="EMBL" id="KQ242573">
    <property type="protein sequence ID" value="KNC78037.1"/>
    <property type="molecule type" value="Genomic_DNA"/>
</dbReference>
<accession>A0A0L0FMR1</accession>
<keyword evidence="3" id="KW-1185">Reference proteome</keyword>
<feature type="region of interest" description="Disordered" evidence="1">
    <location>
        <begin position="363"/>
        <end position="411"/>
    </location>
</feature>
<protein>
    <submittedName>
        <fullName evidence="2">Uncharacterized protein</fullName>
    </submittedName>
</protein>
<proteinExistence type="predicted"/>
<reference evidence="2 3" key="1">
    <citation type="submission" date="2011-02" db="EMBL/GenBank/DDBJ databases">
        <title>The Genome Sequence of Sphaeroforma arctica JP610.</title>
        <authorList>
            <consortium name="The Broad Institute Genome Sequencing Platform"/>
            <person name="Russ C."/>
            <person name="Cuomo C."/>
            <person name="Young S.K."/>
            <person name="Zeng Q."/>
            <person name="Gargeya S."/>
            <person name="Alvarado L."/>
            <person name="Berlin A."/>
            <person name="Chapman S.B."/>
            <person name="Chen Z."/>
            <person name="Freedman E."/>
            <person name="Gellesch M."/>
            <person name="Goldberg J."/>
            <person name="Griggs A."/>
            <person name="Gujja S."/>
            <person name="Heilman E."/>
            <person name="Heiman D."/>
            <person name="Howarth C."/>
            <person name="Mehta T."/>
            <person name="Neiman D."/>
            <person name="Pearson M."/>
            <person name="Roberts A."/>
            <person name="Saif S."/>
            <person name="Shea T."/>
            <person name="Shenoy N."/>
            <person name="Sisk P."/>
            <person name="Stolte C."/>
            <person name="Sykes S."/>
            <person name="White J."/>
            <person name="Yandava C."/>
            <person name="Burger G."/>
            <person name="Gray M.W."/>
            <person name="Holland P.W.H."/>
            <person name="King N."/>
            <person name="Lang F.B.F."/>
            <person name="Roger A.J."/>
            <person name="Ruiz-Trillo I."/>
            <person name="Haas B."/>
            <person name="Nusbaum C."/>
            <person name="Birren B."/>
        </authorList>
    </citation>
    <scope>NUCLEOTIDE SEQUENCE [LARGE SCALE GENOMIC DNA]</scope>
    <source>
        <strain evidence="2 3">JP610</strain>
    </source>
</reference>
<evidence type="ECO:0000313" key="3">
    <source>
        <dbReference type="Proteomes" id="UP000054560"/>
    </source>
</evidence>
<feature type="compositionally biased region" description="Polar residues" evidence="1">
    <location>
        <begin position="55"/>
        <end position="66"/>
    </location>
</feature>
<organism evidence="2 3">
    <name type="scientific">Sphaeroforma arctica JP610</name>
    <dbReference type="NCBI Taxonomy" id="667725"/>
    <lineage>
        <taxon>Eukaryota</taxon>
        <taxon>Ichthyosporea</taxon>
        <taxon>Ichthyophonida</taxon>
        <taxon>Sphaeroforma</taxon>
    </lineage>
</organism>
<feature type="non-terminal residue" evidence="2">
    <location>
        <position position="1"/>
    </location>
</feature>
<name>A0A0L0FMR1_9EUKA</name>
<dbReference type="AlphaFoldDB" id="A0A0L0FMR1"/>
<feature type="region of interest" description="Disordered" evidence="1">
    <location>
        <begin position="54"/>
        <end position="124"/>
    </location>
</feature>
<gene>
    <name evidence="2" type="ORF">SARC_09521</name>
</gene>
<feature type="compositionally biased region" description="Polar residues" evidence="1">
    <location>
        <begin position="78"/>
        <end position="87"/>
    </location>
</feature>
<dbReference type="GeneID" id="25910025"/>
<sequence length="606" mass="66440">LRRVVGIWKGKVEERRRWERSIASLDSVLQKRHIARVHHGQLEQAYAGRRRLPITQANPSTYSSELVSAPRRRHQTPSEHPQYTHSQHLLRQKTRRMPQCARRRRRSTVSSTPSAARGILSTELTTREKRKQMAVCALEDAMGRAQCDAAWAVSLLVRETLQDHFVRPLRTVLSNLKGAGAYRMPYDTLVDLLAQAVALYNNAIDGIDVAAAVHTSAVCPQTRSKRNRTTTNTHTLAGVCTDSECHLRTRLDRKACETALHSMRLPEVKQGRCGPAPADDGQDRCGYDALLDCLGQYAMQPRQSPAHTVLACTLQRHVSSLTVAASGETRAYGPQQVDMTEVLAGVFSAAMSEGLARVYTELTRSSGGRDGGGGVRTQMHTDTRTQDQRRTSSSTGTKFGTKSAPPTALSRAADELTRSLTQLVTTAKQRAYDDYVDQDTTEQTRVNEPYAETQALEGDVAEQAPQVQYTHHSLDAAMAEFSRDNAEAKKYLGSLDAMFPEALLTAEDSSILPDGLFGVEADTLTQPMAPAPEIGAGAMEEDTRGQGLEGSCAGLPIGLDEMVANFDRDDIEARKYLENLDAMFPEVSHWGGSQSSSPDSQCISAC</sequence>
<dbReference type="Proteomes" id="UP000054560">
    <property type="component" value="Unassembled WGS sequence"/>
</dbReference>
<dbReference type="RefSeq" id="XP_014151939.1">
    <property type="nucleotide sequence ID" value="XM_014296464.1"/>
</dbReference>
<feature type="compositionally biased region" description="Basic and acidic residues" evidence="1">
    <location>
        <begin position="379"/>
        <end position="390"/>
    </location>
</feature>
<feature type="compositionally biased region" description="Basic residues" evidence="1">
    <location>
        <begin position="88"/>
        <end position="107"/>
    </location>
</feature>
<feature type="compositionally biased region" description="Low complexity" evidence="1">
    <location>
        <begin position="391"/>
        <end position="403"/>
    </location>
</feature>
<evidence type="ECO:0000256" key="1">
    <source>
        <dbReference type="SAM" id="MobiDB-lite"/>
    </source>
</evidence>
<feature type="compositionally biased region" description="Low complexity" evidence="1">
    <location>
        <begin position="108"/>
        <end position="117"/>
    </location>
</feature>
<evidence type="ECO:0000313" key="2">
    <source>
        <dbReference type="EMBL" id="KNC78037.1"/>
    </source>
</evidence>